<evidence type="ECO:0000313" key="6">
    <source>
        <dbReference type="Proteomes" id="UP000007305"/>
    </source>
</evidence>
<dbReference type="Proteomes" id="UP000007305">
    <property type="component" value="Chromosome 3"/>
</dbReference>
<feature type="compositionally biased region" description="Low complexity" evidence="1">
    <location>
        <begin position="193"/>
        <end position="212"/>
    </location>
</feature>
<feature type="region of interest" description="Disordered" evidence="1">
    <location>
        <begin position="278"/>
        <end position="319"/>
    </location>
</feature>
<feature type="domain" description="DUF6857" evidence="3">
    <location>
        <begin position="320"/>
        <end position="570"/>
    </location>
</feature>
<dbReference type="InterPro" id="IPR048297">
    <property type="entry name" value="DUF936_dom_pln"/>
</dbReference>
<keyword evidence="6" id="KW-1185">Reference proteome</keyword>
<reference evidence="4 6" key="1">
    <citation type="submission" date="2015-12" db="EMBL/GenBank/DDBJ databases">
        <title>Update maize B73 reference genome by single molecule sequencing technologies.</title>
        <authorList>
            <consortium name="Maize Genome Sequencing Project"/>
            <person name="Ware D."/>
        </authorList>
    </citation>
    <scope>NUCLEOTIDE SEQUENCE [LARGE SCALE GENOMIC DNA]</scope>
    <source>
        <strain evidence="6">cv. B73</strain>
        <tissue evidence="4">Seedling</tissue>
    </source>
</reference>
<organism evidence="4">
    <name type="scientific">Zea mays</name>
    <name type="common">Maize</name>
    <dbReference type="NCBI Taxonomy" id="4577"/>
    <lineage>
        <taxon>Eukaryota</taxon>
        <taxon>Viridiplantae</taxon>
        <taxon>Streptophyta</taxon>
        <taxon>Embryophyta</taxon>
        <taxon>Tracheophyta</taxon>
        <taxon>Spermatophyta</taxon>
        <taxon>Magnoliopsida</taxon>
        <taxon>Liliopsida</taxon>
        <taxon>Poales</taxon>
        <taxon>Poaceae</taxon>
        <taxon>PACMAD clade</taxon>
        <taxon>Panicoideae</taxon>
        <taxon>Andropogonodae</taxon>
        <taxon>Andropogoneae</taxon>
        <taxon>Tripsacinae</taxon>
        <taxon>Zea</taxon>
    </lineage>
</organism>
<feature type="compositionally biased region" description="Basic and acidic residues" evidence="1">
    <location>
        <begin position="475"/>
        <end position="490"/>
    </location>
</feature>
<dbReference type="AlphaFoldDB" id="A0A1D6MNE5"/>
<name>A0A1D6MNE5_MAIZE</name>
<dbReference type="PANTHER" id="PTHR31928:SF6">
    <property type="entry name" value="DUF936 DOMAIN-CONTAINING PROTEIN"/>
    <property type="match status" value="1"/>
</dbReference>
<dbReference type="OrthoDB" id="1602505at2759"/>
<evidence type="ECO:0000313" key="4">
    <source>
        <dbReference type="EMBL" id="ONM30643.1"/>
    </source>
</evidence>
<evidence type="ECO:0000256" key="1">
    <source>
        <dbReference type="SAM" id="MobiDB-lite"/>
    </source>
</evidence>
<dbReference type="PANTHER" id="PTHR31928">
    <property type="entry name" value="EXPRESSED PROTEIN"/>
    <property type="match status" value="1"/>
</dbReference>
<dbReference type="InterPro" id="IPR010341">
    <property type="entry name" value="DUF936_pln"/>
</dbReference>
<gene>
    <name evidence="5" type="primary">LOC100272391</name>
    <name evidence="4" type="ORF">ZEAMMB73_Zm00001d040147</name>
</gene>
<accession>A0A1D6MNE5</accession>
<protein>
    <submittedName>
        <fullName evidence="4 5">Uncharacterized protein</fullName>
    </submittedName>
</protein>
<feature type="compositionally biased region" description="Basic and acidic residues" evidence="1">
    <location>
        <begin position="157"/>
        <end position="192"/>
    </location>
</feature>
<evidence type="ECO:0000259" key="3">
    <source>
        <dbReference type="Pfam" id="PF21647"/>
    </source>
</evidence>
<dbReference type="EnsemblPlants" id="Zm00001eb126560_T002">
    <property type="protein sequence ID" value="Zm00001eb126560_P002"/>
    <property type="gene ID" value="Zm00001eb126560"/>
</dbReference>
<evidence type="ECO:0007829" key="7">
    <source>
        <dbReference type="PeptideAtlas" id="A0A1D6MNE5"/>
    </source>
</evidence>
<dbReference type="InterPro" id="IPR049172">
    <property type="entry name" value="DUF6857_pln"/>
</dbReference>
<feature type="region of interest" description="Disordered" evidence="1">
    <location>
        <begin position="157"/>
        <end position="245"/>
    </location>
</feature>
<evidence type="ECO:0000313" key="5">
    <source>
        <dbReference type="EnsemblPlants" id="Zm00001eb126560_P002"/>
    </source>
</evidence>
<dbReference type="Gramene" id="Zm00001eb126560_T002">
    <property type="protein sequence ID" value="Zm00001eb126560_P002"/>
    <property type="gene ID" value="Zm00001eb126560"/>
</dbReference>
<reference evidence="5" key="3">
    <citation type="submission" date="2021-05" db="UniProtKB">
        <authorList>
            <consortium name="EnsemblPlants"/>
        </authorList>
    </citation>
    <scope>IDENTIFICATION</scope>
    <source>
        <strain evidence="5">cv. B73</strain>
    </source>
</reference>
<dbReference type="EMBL" id="CM007649">
    <property type="protein sequence ID" value="ONM30643.1"/>
    <property type="molecule type" value="Genomic_DNA"/>
</dbReference>
<keyword evidence="7" id="KW-1267">Proteomics identification</keyword>
<evidence type="ECO:0000259" key="2">
    <source>
        <dbReference type="Pfam" id="PF06075"/>
    </source>
</evidence>
<sequence>MTTLSSGVLLKLLDGMKSGAAKPVGEHRTAVLQVTDIVPAELDEKDLFPKHGKFYVKVSDASHSIYATLPLAQADLVLSNKLHLGQFVHVDRLDPASPVPVIVGARPLPGRHPLVVGTPDPAARAKPAAPRRGSWGPEQNAAIKPTTLNFDAERMTPVKERPALSTPVKDRAGGATPARERGAAATPGRERTAVASPALSSASLRKSSSVLPRLTRSKSFVADRDQQHPRIPKSPFPTVRSQPQLKSIGSQVESRLCLQINVDFQFVFAQEKSSVSCTASRATRRVAKEEEPSSPPSDDELGSSATSTKKRSATAARVPVPGKLSLLGKDAMEQREQAQKVALEALRNASATDNVARIYKLFSEVSKTARPEAPATCFDSFLSFHQEAVQAVTDIEAIQAATSMAAAVASDEQQLEDAPPVLQEIAQNRTVVRRRGIGLGSVSKSVSFAPGTLDPKQDDGGGKAIRSSSASRKCLATDKIGEDGGDEKRSSSSGPSSATTTTAHSALGSSLKLAKKIQAEAGSWFMDFLEAALETGLKKSKASSMGDGRKQSSCCCPQSLMLRVINWVEMEQSSGDSSGRKTAHPRAAAVARKLRIKAKNPS</sequence>
<feature type="compositionally biased region" description="Low complexity" evidence="1">
    <location>
        <begin position="303"/>
        <end position="317"/>
    </location>
</feature>
<reference evidence="5" key="2">
    <citation type="submission" date="2019-07" db="EMBL/GenBank/DDBJ databases">
        <authorList>
            <person name="Seetharam A."/>
            <person name="Woodhouse M."/>
            <person name="Cannon E."/>
        </authorList>
    </citation>
    <scope>NUCLEOTIDE SEQUENCE [LARGE SCALE GENOMIC DNA]</scope>
    <source>
        <strain evidence="5">cv. B73</strain>
    </source>
</reference>
<feature type="compositionally biased region" description="Low complexity" evidence="1">
    <location>
        <begin position="491"/>
        <end position="503"/>
    </location>
</feature>
<proteinExistence type="evidence at protein level"/>
<dbReference type="Pfam" id="PF21647">
    <property type="entry name" value="DUF6857"/>
    <property type="match status" value="1"/>
</dbReference>
<feature type="region of interest" description="Disordered" evidence="1">
    <location>
        <begin position="448"/>
        <end position="503"/>
    </location>
</feature>
<dbReference type="Pfam" id="PF06075">
    <property type="entry name" value="DUF936"/>
    <property type="match status" value="1"/>
</dbReference>
<feature type="domain" description="DUF936" evidence="2">
    <location>
        <begin position="4"/>
        <end position="121"/>
    </location>
</feature>
<feature type="region of interest" description="Disordered" evidence="1">
    <location>
        <begin position="116"/>
        <end position="141"/>
    </location>
</feature>
<feature type="compositionally biased region" description="Low complexity" evidence="1">
    <location>
        <begin position="121"/>
        <end position="132"/>
    </location>
</feature>
<dbReference type="SMR" id="A0A1D6MNE5"/>
<dbReference type="OMA" id="ACFDKFL"/>
<dbReference type="ExpressionAtlas" id="A0A1D6MNE5">
    <property type="expression patterns" value="baseline and differential"/>
</dbReference>